<dbReference type="SUPFAM" id="SSF49899">
    <property type="entry name" value="Concanavalin A-like lectins/glucanases"/>
    <property type="match status" value="1"/>
</dbReference>
<comment type="caution">
    <text evidence="1">The sequence shown here is derived from an EMBL/GenBank/DDBJ whole genome shotgun (WGS) entry which is preliminary data.</text>
</comment>
<dbReference type="Gene3D" id="2.80.10.50">
    <property type="match status" value="2"/>
</dbReference>
<dbReference type="OrthoDB" id="1030977at2"/>
<reference evidence="1 2" key="1">
    <citation type="submission" date="2019-02" db="EMBL/GenBank/DDBJ databases">
        <title>Draft Genome Sequence of the Prevotella sp. BCRC 81118, Isolated from Human Feces.</title>
        <authorList>
            <person name="Huang C.-H."/>
        </authorList>
    </citation>
    <scope>NUCLEOTIDE SEQUENCE [LARGE SCALE GENOMIC DNA]</scope>
    <source>
        <strain evidence="1 2">BCRC 81118</strain>
    </source>
</reference>
<accession>A0A4Y8VB26</accession>
<keyword evidence="2" id="KW-1185">Reference proteome</keyword>
<dbReference type="GO" id="GO:0005975">
    <property type="term" value="P:carbohydrate metabolic process"/>
    <property type="evidence" value="ECO:0007669"/>
    <property type="project" value="UniProtKB-ARBA"/>
</dbReference>
<evidence type="ECO:0008006" key="3">
    <source>
        <dbReference type="Google" id="ProtNLM"/>
    </source>
</evidence>
<dbReference type="Proteomes" id="UP000297872">
    <property type="component" value="Unassembled WGS sequence"/>
</dbReference>
<dbReference type="InterPro" id="IPR035992">
    <property type="entry name" value="Ricin_B-like_lectins"/>
</dbReference>
<dbReference type="GO" id="GO:0004553">
    <property type="term" value="F:hydrolase activity, hydrolyzing O-glycosyl compounds"/>
    <property type="evidence" value="ECO:0007669"/>
    <property type="project" value="UniProtKB-ARBA"/>
</dbReference>
<organism evidence="1 2">
    <name type="scientific">Segatella hominis</name>
    <dbReference type="NCBI Taxonomy" id="2518605"/>
    <lineage>
        <taxon>Bacteria</taxon>
        <taxon>Pseudomonadati</taxon>
        <taxon>Bacteroidota</taxon>
        <taxon>Bacteroidia</taxon>
        <taxon>Bacteroidales</taxon>
        <taxon>Prevotellaceae</taxon>
        <taxon>Segatella</taxon>
    </lineage>
</organism>
<dbReference type="AlphaFoldDB" id="A0A4Y8VB26"/>
<dbReference type="SUPFAM" id="SSF50370">
    <property type="entry name" value="Ricin B-like lectins"/>
    <property type="match status" value="1"/>
</dbReference>
<dbReference type="RefSeq" id="WP_134843920.1">
    <property type="nucleotide sequence ID" value="NZ_SGVY01000031.1"/>
</dbReference>
<dbReference type="InterPro" id="IPR013320">
    <property type="entry name" value="ConA-like_dom_sf"/>
</dbReference>
<gene>
    <name evidence="1" type="ORF">EXN75_11460</name>
</gene>
<dbReference type="Gene3D" id="2.60.120.200">
    <property type="match status" value="1"/>
</dbReference>
<dbReference type="EMBL" id="SGVY01000031">
    <property type="protein sequence ID" value="TFH78385.1"/>
    <property type="molecule type" value="Genomic_DNA"/>
</dbReference>
<proteinExistence type="predicted"/>
<name>A0A4Y8VB26_9BACT</name>
<protein>
    <recommendedName>
        <fullName evidence="3">Ricin B lectin domain-containing protein</fullName>
    </recommendedName>
</protein>
<evidence type="ECO:0000313" key="2">
    <source>
        <dbReference type="Proteomes" id="UP000297872"/>
    </source>
</evidence>
<evidence type="ECO:0000313" key="1">
    <source>
        <dbReference type="EMBL" id="TFH78385.1"/>
    </source>
</evidence>
<sequence>MKRFLYLITILLAGTQLTLSQVPTPIRHYALNDGSAKENINRKDGTIHGLAFGCQDRFGIVNGATCLASNTYISTPNFFEGSTYQNGFTISFWTKIEQNYPKKKGAIPWEPTDAEYRCFYAKNNVGKYMLGFYHKGDRAVIDRYVLNKEADIENYGLWFWDPINFTNRLGWYQVFIVHRGNSMSLYLFEPYGRMEKALHYFGLQSLLQATQWGLGGTGTPQLVLDDFKVYNQALTEEQVKILYARESIPNGMYTASAAADANLCWASEEAGTAVGTLIDMQPTSTVGNEFTRQWVISPIAGSLNVCKIRMAYNERYLSVDDVETAQYVKLDFAEGNTNWLLEPAGDGYFFVHSEKRPHLYMRVDQKPFSTKKILKVDYYKGAEAPYYKWRFNLLKFKHDLERNDFITNMGYEIVDNMNTVFGLVPIRPFTTSSSPLVADRDIYPSLSNHYIFKKDLDDSYNIFSKTYPNKAIHPKSRDFSANQIVELNDWHSGWENHYKYIVERPNPMGRKIKIKPIMSQTLTVYSGDYPTQAGVVFKAEKQGTEDAHLWQVFADNGRLNQNKQISTIVPGIYTITTQLDGGRKLCPQNYNFTQGADITLRTFQEDYRSSFYWLVDYERDNHGEPVRDGTYTIQLMGTETSLMGSTDGSIPESSTVKTTEMNRESFALTKWFITPTRDGTGSFYIQSASDKLKYLHCKNASGGEGNTVEYYYMRQQAEQKAYKWQFEKVTIPTPLTPGTYRIHRDPYYVHTTNDSKTPNVGLELGNSPYNGTYTWQVEQNADCTYSIYLLDGSTRLYFHTENNRVDASAPLKIDLYNKEHAYSYRWLVTGSGQPNTYYLQLVANPVDGYMHLYSHHLLYGTPLEIYRFVDVVDYVYQWTFEKVE</sequence>
<dbReference type="GeneID" id="302995895"/>